<dbReference type="HAMAP" id="MF_00279">
    <property type="entry name" value="PdxJ"/>
    <property type="match status" value="1"/>
</dbReference>
<comment type="similarity">
    <text evidence="4">Belongs to the PNP synthase family.</text>
</comment>
<dbReference type="InterPro" id="IPR004569">
    <property type="entry name" value="PyrdxlP_synth_PdxJ"/>
</dbReference>
<comment type="caution">
    <text evidence="4">Lacks conserved residue(s) required for the propagation of feature annotation.</text>
</comment>
<dbReference type="GO" id="GO:0008615">
    <property type="term" value="P:pyridoxine biosynthetic process"/>
    <property type="evidence" value="ECO:0007669"/>
    <property type="project" value="UniProtKB-UniRule"/>
</dbReference>
<feature type="binding site" evidence="4">
    <location>
        <position position="19"/>
    </location>
    <ligand>
        <name>3-amino-2-oxopropyl phosphate</name>
        <dbReference type="ChEBI" id="CHEBI:57279"/>
    </ligand>
</feature>
<dbReference type="SUPFAM" id="SSF63892">
    <property type="entry name" value="Pyridoxine 5'-phosphate synthase"/>
    <property type="match status" value="1"/>
</dbReference>
<proteinExistence type="inferred from homology"/>
<feature type="site" description="Transition state stabilizer" evidence="4">
    <location>
        <position position="160"/>
    </location>
</feature>
<dbReference type="EMBL" id="PSQJ01000001">
    <property type="protein sequence ID" value="PTL87082.1"/>
    <property type="molecule type" value="Genomic_DNA"/>
</dbReference>
<reference evidence="6" key="1">
    <citation type="submission" date="2018-02" db="EMBL/GenBank/DDBJ databases">
        <title>Genome sequence of Candidatus Liberibacter europaeus.</title>
        <authorList>
            <person name="Frampton R.A."/>
            <person name="Thompson S.M."/>
            <person name="David C."/>
            <person name="Addison S.M."/>
            <person name="Smith G.R."/>
        </authorList>
    </citation>
    <scope>NUCLEOTIDE SEQUENCE [LARGE SCALE GENOMIC DNA]</scope>
</reference>
<feature type="active site" description="Proton donor" evidence="4">
    <location>
        <position position="201"/>
    </location>
</feature>
<feature type="binding site" evidence="4">
    <location>
        <begin position="224"/>
        <end position="225"/>
    </location>
    <ligand>
        <name>3-amino-2-oxopropyl phosphate</name>
        <dbReference type="ChEBI" id="CHEBI:57279"/>
    </ligand>
</feature>
<comment type="subunit">
    <text evidence="4">Homooctamer; tetramer of dimers.</text>
</comment>
<keyword evidence="2 4" id="KW-0808">Transferase</keyword>
<feature type="active site" description="Proton acceptor" evidence="4">
    <location>
        <position position="44"/>
    </location>
</feature>
<feature type="active site" description="Proton acceptor" evidence="4">
    <location>
        <position position="76"/>
    </location>
</feature>
<gene>
    <name evidence="4" type="primary">pdxJ</name>
    <name evidence="5" type="ORF">C4617_00520</name>
</gene>
<keyword evidence="1 4" id="KW-0963">Cytoplasm</keyword>
<protein>
    <recommendedName>
        <fullName evidence="4">Pyridoxine 5'-phosphate synthase</fullName>
        <shortName evidence="4">PNP synthase</shortName>
        <ecNumber evidence="4">2.6.99.2</ecNumber>
    </recommendedName>
</protein>
<feature type="binding site" evidence="4">
    <location>
        <position position="46"/>
    </location>
    <ligand>
        <name>1-deoxy-D-xylulose 5-phosphate</name>
        <dbReference type="ChEBI" id="CHEBI:57792"/>
    </ligand>
</feature>
<evidence type="ECO:0000256" key="3">
    <source>
        <dbReference type="ARBA" id="ARBA00023096"/>
    </source>
</evidence>
<feature type="binding site" evidence="4">
    <location>
        <position position="8"/>
    </location>
    <ligand>
        <name>3-amino-2-oxopropyl phosphate</name>
        <dbReference type="ChEBI" id="CHEBI:57279"/>
    </ligand>
</feature>
<comment type="pathway">
    <text evidence="4">Cofactor biosynthesis; pyridoxine 5'-phosphate biosynthesis; pyridoxine 5'-phosphate from D-erythrose 4-phosphate: step 5/5.</text>
</comment>
<comment type="catalytic activity">
    <reaction evidence="4">
        <text>3-amino-2-oxopropyl phosphate + 1-deoxy-D-xylulose 5-phosphate = pyridoxine 5'-phosphate + phosphate + 2 H2O + H(+)</text>
        <dbReference type="Rhea" id="RHEA:15265"/>
        <dbReference type="ChEBI" id="CHEBI:15377"/>
        <dbReference type="ChEBI" id="CHEBI:15378"/>
        <dbReference type="ChEBI" id="CHEBI:43474"/>
        <dbReference type="ChEBI" id="CHEBI:57279"/>
        <dbReference type="ChEBI" id="CHEBI:57792"/>
        <dbReference type="ChEBI" id="CHEBI:58589"/>
        <dbReference type="EC" id="2.6.99.2"/>
    </reaction>
</comment>
<comment type="subcellular location">
    <subcellularLocation>
        <location evidence="4">Cytoplasm</location>
    </subcellularLocation>
</comment>
<comment type="caution">
    <text evidence="5">The sequence shown here is derived from an EMBL/GenBank/DDBJ whole genome shotgun (WGS) entry which is preliminary data.</text>
</comment>
<dbReference type="AlphaFoldDB" id="A0A2T4VZ73"/>
<accession>A0A2T4VZ73</accession>
<evidence type="ECO:0000256" key="1">
    <source>
        <dbReference type="ARBA" id="ARBA00022490"/>
    </source>
</evidence>
<feature type="binding site" evidence="4">
    <location>
        <position position="106"/>
    </location>
    <ligand>
        <name>1-deoxy-D-xylulose 5-phosphate</name>
        <dbReference type="ChEBI" id="CHEBI:57792"/>
    </ligand>
</feature>
<dbReference type="Gene3D" id="3.20.20.70">
    <property type="entry name" value="Aldolase class I"/>
    <property type="match status" value="1"/>
</dbReference>
<dbReference type="GO" id="GO:0005829">
    <property type="term" value="C:cytosol"/>
    <property type="evidence" value="ECO:0007669"/>
    <property type="project" value="TreeGrafter"/>
</dbReference>
<dbReference type="Proteomes" id="UP000240811">
    <property type="component" value="Unassembled WGS sequence"/>
</dbReference>
<dbReference type="GO" id="GO:0033856">
    <property type="term" value="F:pyridoxine 5'-phosphate synthase activity"/>
    <property type="evidence" value="ECO:0007669"/>
    <property type="project" value="UniProtKB-EC"/>
</dbReference>
<feature type="binding site" evidence="4">
    <location>
        <position position="202"/>
    </location>
    <ligand>
        <name>3-amino-2-oxopropyl phosphate</name>
        <dbReference type="ChEBI" id="CHEBI:57279"/>
    </ligand>
</feature>
<dbReference type="InterPro" id="IPR013785">
    <property type="entry name" value="Aldolase_TIM"/>
</dbReference>
<dbReference type="InterPro" id="IPR036130">
    <property type="entry name" value="Pyridoxine-5'_phos_synth"/>
</dbReference>
<sequence>MPTNVSINLNAVAMIRNRRNLPWPNLVHIGRIALQSGASGLTVHPRPDQRHIRFEDLPKLRQLIEEEFPKAELNMEGYPSESFLSLCEYYKPEQVTLVPDAPHQLTSDHGWDFISNKKLLTEAVTKLHDTAGSRVSLFADSDGKEYPLKIAQQTGADRIELYTGPYGACHSDPEKEIVCLKKLSLTARIAQDLLFKVNAGHDLTIQNIPPLIHEIPYIAEISVGHAFTATALDYGVKESVFRFRSACGQF</sequence>
<dbReference type="PANTHER" id="PTHR30456">
    <property type="entry name" value="PYRIDOXINE 5'-PHOSPHATE SYNTHASE"/>
    <property type="match status" value="1"/>
</dbReference>
<keyword evidence="3 4" id="KW-0664">Pyridoxine biosynthesis</keyword>
<dbReference type="UniPathway" id="UPA00244">
    <property type="reaction ID" value="UER00313"/>
</dbReference>
<dbReference type="NCBIfam" id="NF003626">
    <property type="entry name" value="PRK05265.1-4"/>
    <property type="match status" value="1"/>
</dbReference>
<name>A0A2T4VZ73_9HYPH</name>
<organism evidence="5 6">
    <name type="scientific">Candidatus Liberibacter europaeus</name>
    <dbReference type="NCBI Taxonomy" id="744859"/>
    <lineage>
        <taxon>Bacteria</taxon>
        <taxon>Pseudomonadati</taxon>
        <taxon>Pseudomonadota</taxon>
        <taxon>Alphaproteobacteria</taxon>
        <taxon>Hyphomicrobiales</taxon>
        <taxon>Rhizobiaceae</taxon>
        <taxon>Liberibacter</taxon>
    </lineage>
</organism>
<comment type="function">
    <text evidence="4">Catalyzes the complicated ring closure reaction between the two acyclic compounds 1-deoxy-D-xylulose-5-phosphate (DXP) and 3-amino-2-oxopropyl phosphate (1-amino-acetone-3-phosphate or AAP) to form pyridoxine 5'-phosphate (PNP) and inorganic phosphate.</text>
</comment>
<dbReference type="PANTHER" id="PTHR30456:SF0">
    <property type="entry name" value="PYRIDOXINE 5'-PHOSPHATE SYNTHASE"/>
    <property type="match status" value="1"/>
</dbReference>
<evidence type="ECO:0000313" key="5">
    <source>
        <dbReference type="EMBL" id="PTL87082.1"/>
    </source>
</evidence>
<evidence type="ECO:0000256" key="4">
    <source>
        <dbReference type="HAMAP-Rule" id="MF_00279"/>
    </source>
</evidence>
<evidence type="ECO:0000313" key="6">
    <source>
        <dbReference type="Proteomes" id="UP000240811"/>
    </source>
</evidence>
<dbReference type="EC" id="2.6.99.2" evidence="4"/>
<dbReference type="Pfam" id="PF03740">
    <property type="entry name" value="PdxJ"/>
    <property type="match status" value="1"/>
</dbReference>
<evidence type="ECO:0000256" key="2">
    <source>
        <dbReference type="ARBA" id="ARBA00022679"/>
    </source>
</evidence>
<feature type="binding site" evidence="4">
    <location>
        <position position="51"/>
    </location>
    <ligand>
        <name>1-deoxy-D-xylulose 5-phosphate</name>
        <dbReference type="ChEBI" id="CHEBI:57792"/>
    </ligand>
</feature>